<evidence type="ECO:0000313" key="2">
    <source>
        <dbReference type="Proteomes" id="UP000796761"/>
    </source>
</evidence>
<keyword evidence="2" id="KW-1185">Reference proteome</keyword>
<dbReference type="AlphaFoldDB" id="A0A8K1LCP7"/>
<evidence type="ECO:0000313" key="1">
    <source>
        <dbReference type="EMBL" id="TRZ09079.1"/>
    </source>
</evidence>
<gene>
    <name evidence="1" type="ORF">HGM15179_018027</name>
</gene>
<reference evidence="1" key="1">
    <citation type="submission" date="2019-04" db="EMBL/GenBank/DDBJ databases">
        <title>Genome assembly of Zosterops borbonicus 15179.</title>
        <authorList>
            <person name="Leroy T."/>
            <person name="Anselmetti Y."/>
            <person name="Tilak M.-K."/>
            <person name="Nabholz B."/>
        </authorList>
    </citation>
    <scope>NUCLEOTIDE SEQUENCE</scope>
    <source>
        <strain evidence="1">HGM_15179</strain>
        <tissue evidence="1">Muscle</tissue>
    </source>
</reference>
<name>A0A8K1LCP7_9PASS</name>
<accession>A0A8K1LCP7</accession>
<proteinExistence type="predicted"/>
<sequence length="130" mass="14017">MKNGSIVLVDGSRETDIIYLDFCKAIETVLSLSLSLIWRDMDLMDGPLRGSGTCWMTFTESCGQWLIVHAETRDEWGPSGSVFGLILFNSFVGAMDSGITDDAKLCGAVTCWREGVDPEGLGQAGEVGTS</sequence>
<protein>
    <submittedName>
        <fullName evidence="1">Uncharacterized protein</fullName>
    </submittedName>
</protein>
<comment type="caution">
    <text evidence="1">The sequence shown here is derived from an EMBL/GenBank/DDBJ whole genome shotgun (WGS) entry which is preliminary data.</text>
</comment>
<dbReference type="EMBL" id="SWJQ01001165">
    <property type="protein sequence ID" value="TRZ09079.1"/>
    <property type="molecule type" value="Genomic_DNA"/>
</dbReference>
<dbReference type="Proteomes" id="UP000796761">
    <property type="component" value="Unassembled WGS sequence"/>
</dbReference>
<organism evidence="1 2">
    <name type="scientific">Zosterops borbonicus</name>
    <dbReference type="NCBI Taxonomy" id="364589"/>
    <lineage>
        <taxon>Eukaryota</taxon>
        <taxon>Metazoa</taxon>
        <taxon>Chordata</taxon>
        <taxon>Craniata</taxon>
        <taxon>Vertebrata</taxon>
        <taxon>Euteleostomi</taxon>
        <taxon>Archelosauria</taxon>
        <taxon>Archosauria</taxon>
        <taxon>Dinosauria</taxon>
        <taxon>Saurischia</taxon>
        <taxon>Theropoda</taxon>
        <taxon>Coelurosauria</taxon>
        <taxon>Aves</taxon>
        <taxon>Neognathae</taxon>
        <taxon>Neoaves</taxon>
        <taxon>Telluraves</taxon>
        <taxon>Australaves</taxon>
        <taxon>Passeriformes</taxon>
        <taxon>Sylvioidea</taxon>
        <taxon>Zosteropidae</taxon>
        <taxon>Zosterops</taxon>
    </lineage>
</organism>